<evidence type="ECO:0000256" key="2">
    <source>
        <dbReference type="SAM" id="Phobius"/>
    </source>
</evidence>
<dbReference type="Proteomes" id="UP000054408">
    <property type="component" value="Unassembled WGS sequence"/>
</dbReference>
<dbReference type="EMBL" id="GL349460">
    <property type="protein sequence ID" value="KNC50272.1"/>
    <property type="molecule type" value="Genomic_DNA"/>
</dbReference>
<feature type="region of interest" description="Disordered" evidence="1">
    <location>
        <begin position="63"/>
        <end position="108"/>
    </location>
</feature>
<reference evidence="3 4" key="1">
    <citation type="submission" date="2010-05" db="EMBL/GenBank/DDBJ databases">
        <title>The Genome Sequence of Thecamonas trahens ATCC 50062.</title>
        <authorList>
            <consortium name="The Broad Institute Genome Sequencing Platform"/>
            <person name="Russ C."/>
            <person name="Cuomo C."/>
            <person name="Shea T."/>
            <person name="Young S.K."/>
            <person name="Zeng Q."/>
            <person name="Koehrsen M."/>
            <person name="Haas B."/>
            <person name="Borodovsky M."/>
            <person name="Guigo R."/>
            <person name="Alvarado L."/>
            <person name="Berlin A."/>
            <person name="Bochicchio J."/>
            <person name="Borenstein D."/>
            <person name="Chapman S."/>
            <person name="Chen Z."/>
            <person name="Freedman E."/>
            <person name="Gellesch M."/>
            <person name="Goldberg J."/>
            <person name="Griggs A."/>
            <person name="Gujja S."/>
            <person name="Heilman E."/>
            <person name="Heiman D."/>
            <person name="Hepburn T."/>
            <person name="Howarth C."/>
            <person name="Jen D."/>
            <person name="Larson L."/>
            <person name="Mehta T."/>
            <person name="Park D."/>
            <person name="Pearson M."/>
            <person name="Roberts A."/>
            <person name="Saif S."/>
            <person name="Shenoy N."/>
            <person name="Sisk P."/>
            <person name="Stolte C."/>
            <person name="Sykes S."/>
            <person name="Thomson T."/>
            <person name="Walk T."/>
            <person name="White J."/>
            <person name="Yandava C."/>
            <person name="Burger G."/>
            <person name="Gray M.W."/>
            <person name="Holland P.W.H."/>
            <person name="King N."/>
            <person name="Lang F.B.F."/>
            <person name="Roger A.J."/>
            <person name="Ruiz-Trillo I."/>
            <person name="Lander E."/>
            <person name="Nusbaum C."/>
        </authorList>
    </citation>
    <scope>NUCLEOTIDE SEQUENCE [LARGE SCALE GENOMIC DNA]</scope>
    <source>
        <strain evidence="3 4">ATCC 50062</strain>
    </source>
</reference>
<dbReference type="RefSeq" id="XP_013757099.1">
    <property type="nucleotide sequence ID" value="XM_013901645.1"/>
</dbReference>
<gene>
    <name evidence="3" type="ORF">AMSG_06431</name>
</gene>
<evidence type="ECO:0000256" key="1">
    <source>
        <dbReference type="SAM" id="MobiDB-lite"/>
    </source>
</evidence>
<accession>A0A0L0DD51</accession>
<keyword evidence="2" id="KW-1133">Transmembrane helix</keyword>
<keyword evidence="2" id="KW-0812">Transmembrane</keyword>
<protein>
    <submittedName>
        <fullName evidence="3">Uncharacterized protein</fullName>
    </submittedName>
</protein>
<feature type="transmembrane region" description="Helical" evidence="2">
    <location>
        <begin position="25"/>
        <end position="49"/>
    </location>
</feature>
<dbReference type="GeneID" id="25565588"/>
<name>A0A0L0DD51_THETB</name>
<proteinExistence type="predicted"/>
<feature type="compositionally biased region" description="Basic residues" evidence="1">
    <location>
        <begin position="69"/>
        <end position="108"/>
    </location>
</feature>
<keyword evidence="2" id="KW-0472">Membrane</keyword>
<evidence type="ECO:0000313" key="3">
    <source>
        <dbReference type="EMBL" id="KNC50272.1"/>
    </source>
</evidence>
<dbReference type="AlphaFoldDB" id="A0A0L0DD51"/>
<sequence length="108" mass="12380">MSTPNPPPVGPARQPRKLDEDEVGLISVITVFVAVLAMAAIVTFLVGCFRSYFYKPFARLEARNEAGRQRRSASRRKGSRKSSRKSSHKSSRKRSRRRHKGRRRKQEV</sequence>
<evidence type="ECO:0000313" key="4">
    <source>
        <dbReference type="Proteomes" id="UP000054408"/>
    </source>
</evidence>
<organism evidence="3 4">
    <name type="scientific">Thecamonas trahens ATCC 50062</name>
    <dbReference type="NCBI Taxonomy" id="461836"/>
    <lineage>
        <taxon>Eukaryota</taxon>
        <taxon>Apusozoa</taxon>
        <taxon>Apusomonadida</taxon>
        <taxon>Apusomonadidae</taxon>
        <taxon>Thecamonas</taxon>
    </lineage>
</organism>
<keyword evidence="4" id="KW-1185">Reference proteome</keyword>